<proteinExistence type="inferred from homology"/>
<keyword evidence="5" id="KW-1133">Transmembrane helix</keyword>
<keyword evidence="4" id="KW-0413">Isomerase</keyword>
<dbReference type="SUPFAM" id="SSF53254">
    <property type="entry name" value="Phosphoglycerate mutase-like"/>
    <property type="match status" value="1"/>
</dbReference>
<keyword evidence="5" id="KW-0472">Membrane</keyword>
<evidence type="ECO:0000256" key="3">
    <source>
        <dbReference type="ARBA" id="ARBA00023152"/>
    </source>
</evidence>
<dbReference type="Pfam" id="PF00300">
    <property type="entry name" value="His_Phos_1"/>
    <property type="match status" value="1"/>
</dbReference>
<dbReference type="InterPro" id="IPR029033">
    <property type="entry name" value="His_PPase_superfam"/>
</dbReference>
<accession>A0ABR7GHP7</accession>
<dbReference type="PIRSF" id="PIRSF000709">
    <property type="entry name" value="6PFK_2-Ptase"/>
    <property type="match status" value="1"/>
</dbReference>
<dbReference type="InterPro" id="IPR005952">
    <property type="entry name" value="Phosphogly_mut1"/>
</dbReference>
<keyword evidence="3" id="KW-0324">Glycolysis</keyword>
<dbReference type="SMART" id="SM00855">
    <property type="entry name" value="PGAM"/>
    <property type="match status" value="1"/>
</dbReference>
<dbReference type="RefSeq" id="WP_186854430.1">
    <property type="nucleotide sequence ID" value="NZ_JACOPG010000003.1"/>
</dbReference>
<evidence type="ECO:0000256" key="2">
    <source>
        <dbReference type="ARBA" id="ARBA00012028"/>
    </source>
</evidence>
<gene>
    <name evidence="6" type="ORF">H8R94_08730</name>
</gene>
<dbReference type="InterPro" id="IPR013078">
    <property type="entry name" value="His_Pase_superF_clade-1"/>
</dbReference>
<evidence type="ECO:0000256" key="4">
    <source>
        <dbReference type="ARBA" id="ARBA00023235"/>
    </source>
</evidence>
<feature type="transmembrane region" description="Helical" evidence="5">
    <location>
        <begin position="6"/>
        <end position="26"/>
    </location>
</feature>
<keyword evidence="5" id="KW-0812">Transmembrane</keyword>
<organism evidence="6 7">
    <name type="scientific">Roseburia lenta</name>
    <dbReference type="NCBI Taxonomy" id="2763061"/>
    <lineage>
        <taxon>Bacteria</taxon>
        <taxon>Bacillati</taxon>
        <taxon>Bacillota</taxon>
        <taxon>Clostridia</taxon>
        <taxon>Lachnospirales</taxon>
        <taxon>Lachnospiraceae</taxon>
        <taxon>Roseburia</taxon>
    </lineage>
</organism>
<protein>
    <recommendedName>
        <fullName evidence="2">phosphoglycerate mutase (2,3-diphosphoglycerate-dependent)</fullName>
        <ecNumber evidence="2">5.4.2.11</ecNumber>
    </recommendedName>
</protein>
<dbReference type="PANTHER" id="PTHR11931">
    <property type="entry name" value="PHOSPHOGLYCERATE MUTASE"/>
    <property type="match status" value="1"/>
</dbReference>
<dbReference type="EMBL" id="JACOPG010000003">
    <property type="protein sequence ID" value="MBC5686680.1"/>
    <property type="molecule type" value="Genomic_DNA"/>
</dbReference>
<dbReference type="CDD" id="cd07067">
    <property type="entry name" value="HP_PGM_like"/>
    <property type="match status" value="1"/>
</dbReference>
<evidence type="ECO:0000313" key="6">
    <source>
        <dbReference type="EMBL" id="MBC5686680.1"/>
    </source>
</evidence>
<evidence type="ECO:0000313" key="7">
    <source>
        <dbReference type="Proteomes" id="UP000643810"/>
    </source>
</evidence>
<name>A0ABR7GHP7_9FIRM</name>
<keyword evidence="7" id="KW-1185">Reference proteome</keyword>
<dbReference type="EC" id="5.4.2.11" evidence="2"/>
<dbReference type="Gene3D" id="3.40.50.1240">
    <property type="entry name" value="Phosphoglycerate mutase-like"/>
    <property type="match status" value="1"/>
</dbReference>
<comment type="caution">
    <text evidence="6">The sequence shown here is derived from an EMBL/GenBank/DDBJ whole genome shotgun (WGS) entry which is preliminary data.</text>
</comment>
<reference evidence="6 7" key="1">
    <citation type="submission" date="2020-08" db="EMBL/GenBank/DDBJ databases">
        <title>Genome public.</title>
        <authorList>
            <person name="Liu C."/>
            <person name="Sun Q."/>
        </authorList>
    </citation>
    <scope>NUCLEOTIDE SEQUENCE [LARGE SCALE GENOMIC DNA]</scope>
    <source>
        <strain evidence="6 7">NSJ-9</strain>
    </source>
</reference>
<dbReference type="Proteomes" id="UP000643810">
    <property type="component" value="Unassembled WGS sequence"/>
</dbReference>
<evidence type="ECO:0000256" key="5">
    <source>
        <dbReference type="SAM" id="Phobius"/>
    </source>
</evidence>
<sequence length="231" mass="25821">MKKKFWIGLVGAVCVLGIVVSLFGMAQRPSYIYMVRHGRTYANEQGLLMGGDGNADLTPEAVEQAKTVGQDLADVSFGKVYTSTLGRTIDTASYFLEGAGQESVDRQQMEALDDISWGDAEGYTSQEFMEQNQLDVFPDAFGSVDDADYVSPIHAETKYHFYQRFDNGMQQIIDAIKPGENVLVVAHSSMQFWLEKQFPELEGQEITNLGVTVIKVTHGKMELVEYNRVMY</sequence>
<evidence type="ECO:0000256" key="1">
    <source>
        <dbReference type="ARBA" id="ARBA00006717"/>
    </source>
</evidence>
<comment type="similarity">
    <text evidence="1">Belongs to the phosphoglycerate mutase family. BPG-dependent PGAM subfamily.</text>
</comment>